<dbReference type="InterPro" id="IPR036465">
    <property type="entry name" value="vWFA_dom_sf"/>
</dbReference>
<keyword evidence="4" id="KW-0479">Metal-binding</keyword>
<dbReference type="Pfam" id="PF25045">
    <property type="entry name" value="vWA_Ro60"/>
    <property type="match status" value="1"/>
</dbReference>
<dbReference type="GO" id="GO:1990904">
    <property type="term" value="C:ribonucleoprotein complex"/>
    <property type="evidence" value="ECO:0007669"/>
    <property type="project" value="UniProtKB-KW"/>
</dbReference>
<dbReference type="GO" id="GO:0003723">
    <property type="term" value="F:RNA binding"/>
    <property type="evidence" value="ECO:0007669"/>
    <property type="project" value="UniProtKB-KW"/>
</dbReference>
<dbReference type="GO" id="GO:0046872">
    <property type="term" value="F:metal ion binding"/>
    <property type="evidence" value="ECO:0007669"/>
    <property type="project" value="UniProtKB-KW"/>
</dbReference>
<keyword evidence="6" id="KW-0687">Ribonucleoprotein</keyword>
<dbReference type="WBParaSite" id="SBAD_0001113401-mRNA-1">
    <property type="protein sequence ID" value="SBAD_0001113401-mRNA-1"/>
    <property type="gene ID" value="SBAD_0001113401"/>
</dbReference>
<protein>
    <submittedName>
        <fullName evidence="8">TROVE domain-containing protein</fullName>
    </submittedName>
</protein>
<evidence type="ECO:0000256" key="5">
    <source>
        <dbReference type="ARBA" id="ARBA00022884"/>
    </source>
</evidence>
<evidence type="ECO:0000256" key="3">
    <source>
        <dbReference type="ARBA" id="ARBA00022490"/>
    </source>
</evidence>
<keyword evidence="3" id="KW-0963">Cytoplasm</keyword>
<dbReference type="PROSITE" id="PS50988">
    <property type="entry name" value="TROVE"/>
    <property type="match status" value="1"/>
</dbReference>
<dbReference type="GO" id="GO:0005737">
    <property type="term" value="C:cytoplasm"/>
    <property type="evidence" value="ECO:0007669"/>
    <property type="project" value="UniProtKB-SubCell"/>
</dbReference>
<accession>A0A183J4G0</accession>
<dbReference type="AlphaFoldDB" id="A0A183J4G0"/>
<dbReference type="PANTHER" id="PTHR14202">
    <property type="entry name" value="60 KDA RIBONUCLEOPROTEIN SSA/RO"/>
    <property type="match status" value="1"/>
</dbReference>
<sequence>LFLGWGRSHRNAIKHWYFDKDPRDLALAVTKYRERQGWSHLDVLRLAHPKPGKEQTDYDDIFLYVKSDFEAVLNRKRKRDDESKGERVGNAEQAKLSKALQLLEAVAKLKKMTDAAEAAKLIREYRLVREHVPTQLLKNADIWRALLPDMPLTALMRNLSTMTCVGLLTDTSDETNLTILKLRNSQALRKARIHPFSALVAFYVYKSGRKCFTSIVCCLEDVFYESFSLVEPTGKRFLVALDVSGSMESPIRGSPLQCNLAAAAMCMLHVRSEPQCDVVCFSDELSPISLTKSMKLEEVLDVVKDIPMGATDCALPMLWATKHEKKYDVFIVYTDNDTWFGQMHPFEALLRYREKSGILNAKLIVVGMTATDFTIADPNDGGMLDVVGFDTAAPEIMSQFILERI</sequence>
<reference evidence="8" key="1">
    <citation type="submission" date="2016-06" db="UniProtKB">
        <authorList>
            <consortium name="WormBaseParasite"/>
        </authorList>
    </citation>
    <scope>IDENTIFICATION</scope>
</reference>
<dbReference type="SUPFAM" id="SSF140864">
    <property type="entry name" value="TROVE domain-like"/>
    <property type="match status" value="1"/>
</dbReference>
<proteinExistence type="inferred from homology"/>
<organism evidence="8">
    <name type="scientific">Soboliphyme baturini</name>
    <dbReference type="NCBI Taxonomy" id="241478"/>
    <lineage>
        <taxon>Eukaryota</taxon>
        <taxon>Metazoa</taxon>
        <taxon>Ecdysozoa</taxon>
        <taxon>Nematoda</taxon>
        <taxon>Enoplea</taxon>
        <taxon>Dorylaimia</taxon>
        <taxon>Dioctophymatida</taxon>
        <taxon>Dioctophymatoidea</taxon>
        <taxon>Soboliphymatidae</taxon>
        <taxon>Soboliphyme</taxon>
    </lineage>
</organism>
<keyword evidence="5" id="KW-0694">RNA-binding</keyword>
<evidence type="ECO:0000256" key="6">
    <source>
        <dbReference type="ARBA" id="ARBA00023274"/>
    </source>
</evidence>
<dbReference type="Gene3D" id="3.40.50.410">
    <property type="entry name" value="von Willebrand factor, type A domain"/>
    <property type="match status" value="1"/>
</dbReference>
<dbReference type="Pfam" id="PF05731">
    <property type="entry name" value="TROVE"/>
    <property type="match status" value="1"/>
</dbReference>
<evidence type="ECO:0000256" key="2">
    <source>
        <dbReference type="ARBA" id="ARBA00007814"/>
    </source>
</evidence>
<dbReference type="InterPro" id="IPR056800">
    <property type="entry name" value="vWA_Ro60"/>
</dbReference>
<dbReference type="InterPro" id="IPR008858">
    <property type="entry name" value="TROVE_dom"/>
</dbReference>
<comment type="similarity">
    <text evidence="2">Belongs to the Ro 60 kDa family.</text>
</comment>
<evidence type="ECO:0000256" key="1">
    <source>
        <dbReference type="ARBA" id="ARBA00004496"/>
    </source>
</evidence>
<dbReference type="PANTHER" id="PTHR14202:SF0">
    <property type="entry name" value="RNA-BINDING PROTEIN RO60"/>
    <property type="match status" value="1"/>
</dbReference>
<feature type="domain" description="TROVE" evidence="7">
    <location>
        <begin position="1"/>
        <end position="235"/>
    </location>
</feature>
<name>A0A183J4G0_9BILA</name>
<dbReference type="InterPro" id="IPR040322">
    <property type="entry name" value="TROVE2"/>
</dbReference>
<evidence type="ECO:0000256" key="4">
    <source>
        <dbReference type="ARBA" id="ARBA00022723"/>
    </source>
</evidence>
<comment type="subcellular location">
    <subcellularLocation>
        <location evidence="1">Cytoplasm</location>
    </subcellularLocation>
</comment>
<evidence type="ECO:0000313" key="8">
    <source>
        <dbReference type="WBParaSite" id="SBAD_0001113401-mRNA-1"/>
    </source>
</evidence>
<dbReference type="InterPro" id="IPR037214">
    <property type="entry name" value="TROVE_dom_sf"/>
</dbReference>
<evidence type="ECO:0000259" key="7">
    <source>
        <dbReference type="PROSITE" id="PS50988"/>
    </source>
</evidence>
<dbReference type="SUPFAM" id="SSF53300">
    <property type="entry name" value="vWA-like"/>
    <property type="match status" value="1"/>
</dbReference>